<dbReference type="OrthoDB" id="503367at2"/>
<feature type="region of interest" description="Disordered" evidence="1">
    <location>
        <begin position="611"/>
        <end position="672"/>
    </location>
</feature>
<keyword evidence="2" id="KW-1133">Transmembrane helix</keyword>
<comment type="caution">
    <text evidence="3">The sequence shown here is derived from an EMBL/GenBank/DDBJ whole genome shotgun (WGS) entry which is preliminary data.</text>
</comment>
<evidence type="ECO:0000313" key="3">
    <source>
        <dbReference type="EMBL" id="OEJ77220.1"/>
    </source>
</evidence>
<name>A0A1E5QRB1_9CYAN</name>
<feature type="region of interest" description="Disordered" evidence="1">
    <location>
        <begin position="1"/>
        <end position="67"/>
    </location>
</feature>
<feature type="compositionally biased region" description="Pro residues" evidence="1">
    <location>
        <begin position="635"/>
        <end position="654"/>
    </location>
</feature>
<keyword evidence="2" id="KW-0812">Transmembrane</keyword>
<dbReference type="STRING" id="1781255.BH720_00665"/>
<dbReference type="RefSeq" id="WP_069965216.1">
    <property type="nucleotide sequence ID" value="NZ_CM124774.1"/>
</dbReference>
<evidence type="ECO:0000256" key="1">
    <source>
        <dbReference type="SAM" id="MobiDB-lite"/>
    </source>
</evidence>
<sequence>MTRRQFDRTQNSIFRRSRRPPRPKNAPASSASDDAYAATISELSAEPPAKRIAQPPPPQERRSSRKGGASWGLPLLWLTIVGLLGGTGYAAFLLLTLVPPPPNCEQVSPIAADSERLYCANQAASSRQLEDLVAAVALVRNWTEEHPLYRESQRFLEEWSKGILAIASAKMSDGDLQEAIKIAGNVPESSPLYDRAQQQIAAWQSNWDKGAAIYEEALEALKNQNWGLANQKAEELSRLNNEHWRAQRYNELTRFIASEQLARRRLSQARELAEYQTVARLKEAMDLARQVELKSFARPDAQAEIARWSRALLKIADERLAARDLEGAIAAANTVPPDSSLSKEAEDFAILSRATAMSWKDNLMMLLEAQAIVGEIQPDRPLYERAQAQIQTWQASIQDLLQIQVASAVASVGQPLTFRLADELAQMVAQDRPRRIEAQTKIASWRKEIQSIQDRPFIIRARQIAQTESIEGLKAAIAEASRVEIGRPRRIEAQTLIAQWNKKIEVLEDQPILNEARSVANSGNLAQAITVAQRIQPGRVLYTEAQDAIYGWTIQIQVAEDRAILNDASYLASIGQYSEAIRTASRIRWGRPLYDEAQGSIARWTAERNALFAPPPQPAPRGFSEPPASSWNEPEPAPYYPPEPAPEPAPPPLEAPIAPEFGTPSDALPPPE</sequence>
<accession>A0A1E5QRB1</accession>
<protein>
    <recommendedName>
        <fullName evidence="4">Chromosome segregation ATPase</fullName>
    </recommendedName>
</protein>
<gene>
    <name evidence="3" type="ORF">BH720_00665</name>
</gene>
<evidence type="ECO:0008006" key="4">
    <source>
        <dbReference type="Google" id="ProtNLM"/>
    </source>
</evidence>
<keyword evidence="2" id="KW-0472">Membrane</keyword>
<reference evidence="3" key="1">
    <citation type="submission" date="2016-09" db="EMBL/GenBank/DDBJ databases">
        <title>Draft genome of thermotolerant cyanobacterium Desertifilum sp. strain IPPAS B-1220.</title>
        <authorList>
            <person name="Sinetova M.A."/>
            <person name="Bolakhan K."/>
            <person name="Zayadan B.K."/>
            <person name="Mironov K.S."/>
            <person name="Ustinova V."/>
            <person name="Kupriyanova E.V."/>
            <person name="Sidorov R.A."/>
            <person name="Skrypnik A.N."/>
            <person name="Gogoleva N.E."/>
            <person name="Gogolev Y.V."/>
            <person name="Los D.A."/>
        </authorList>
    </citation>
    <scope>NUCLEOTIDE SEQUENCE [LARGE SCALE GENOMIC DNA]</scope>
    <source>
        <strain evidence="3">IPPAS B-1220</strain>
    </source>
</reference>
<feature type="transmembrane region" description="Helical" evidence="2">
    <location>
        <begin position="71"/>
        <end position="98"/>
    </location>
</feature>
<feature type="compositionally biased region" description="Low complexity" evidence="1">
    <location>
        <begin position="25"/>
        <end position="38"/>
    </location>
</feature>
<dbReference type="AlphaFoldDB" id="A0A1E5QRB1"/>
<dbReference type="EMBL" id="MJGC01000010">
    <property type="protein sequence ID" value="OEJ77220.1"/>
    <property type="molecule type" value="Genomic_DNA"/>
</dbReference>
<organism evidence="3">
    <name type="scientific">Desertifilum tharense IPPAS B-1220</name>
    <dbReference type="NCBI Taxonomy" id="1781255"/>
    <lineage>
        <taxon>Bacteria</taxon>
        <taxon>Bacillati</taxon>
        <taxon>Cyanobacteriota</taxon>
        <taxon>Cyanophyceae</taxon>
        <taxon>Desertifilales</taxon>
        <taxon>Desertifilaceae</taxon>
        <taxon>Desertifilum</taxon>
    </lineage>
</organism>
<proteinExistence type="predicted"/>
<evidence type="ECO:0000256" key="2">
    <source>
        <dbReference type="SAM" id="Phobius"/>
    </source>
</evidence>